<accession>A0A4S3B4G4</accession>
<dbReference type="RefSeq" id="WP_136136310.1">
    <property type="nucleotide sequence ID" value="NZ_SDGV01000008.1"/>
</dbReference>
<dbReference type="PANTHER" id="PTHR37691">
    <property type="entry name" value="BLR3518 PROTEIN"/>
    <property type="match status" value="1"/>
</dbReference>
<dbReference type="InterPro" id="IPR003787">
    <property type="entry name" value="Sulphur_relay_DsrE/F-like"/>
</dbReference>
<dbReference type="InterPro" id="IPR027396">
    <property type="entry name" value="DsrEFH-like"/>
</dbReference>
<dbReference type="OrthoDB" id="6412948at2"/>
<dbReference type="SUPFAM" id="SSF75169">
    <property type="entry name" value="DsrEFH-like"/>
    <property type="match status" value="1"/>
</dbReference>
<dbReference type="Gene3D" id="3.40.1260.10">
    <property type="entry name" value="DsrEFH-like"/>
    <property type="match status" value="1"/>
</dbReference>
<keyword evidence="2" id="KW-1185">Reference proteome</keyword>
<dbReference type="EMBL" id="SDGV01000008">
    <property type="protein sequence ID" value="THB61732.1"/>
    <property type="molecule type" value="Genomic_DNA"/>
</dbReference>
<organism evidence="1 2">
    <name type="scientific">Vagococcus silagei</name>
    <dbReference type="NCBI Taxonomy" id="2508885"/>
    <lineage>
        <taxon>Bacteria</taxon>
        <taxon>Bacillati</taxon>
        <taxon>Bacillota</taxon>
        <taxon>Bacilli</taxon>
        <taxon>Lactobacillales</taxon>
        <taxon>Enterococcaceae</taxon>
        <taxon>Vagococcus</taxon>
    </lineage>
</organism>
<dbReference type="PANTHER" id="PTHR37691:SF1">
    <property type="entry name" value="BLR3518 PROTEIN"/>
    <property type="match status" value="1"/>
</dbReference>
<evidence type="ECO:0000313" key="1">
    <source>
        <dbReference type="EMBL" id="THB61732.1"/>
    </source>
</evidence>
<evidence type="ECO:0000313" key="2">
    <source>
        <dbReference type="Proteomes" id="UP000310506"/>
    </source>
</evidence>
<comment type="caution">
    <text evidence="1">The sequence shown here is derived from an EMBL/GenBank/DDBJ whole genome shotgun (WGS) entry which is preliminary data.</text>
</comment>
<reference evidence="1 2" key="1">
    <citation type="submission" date="2019-01" db="EMBL/GenBank/DDBJ databases">
        <title>Vagococcus silagei sp. nov. isolated from brewer's grain.</title>
        <authorList>
            <person name="Guu J.-R."/>
        </authorList>
    </citation>
    <scope>NUCLEOTIDE SEQUENCE [LARGE SCALE GENOMIC DNA]</scope>
    <source>
        <strain evidence="1 2">2B-2</strain>
    </source>
</reference>
<proteinExistence type="predicted"/>
<dbReference type="Pfam" id="PF02635">
    <property type="entry name" value="DsrE"/>
    <property type="match status" value="1"/>
</dbReference>
<dbReference type="AlphaFoldDB" id="A0A4S3B4G4"/>
<sequence length="109" mass="12309">MNLLLHVSQVERWIVAVGNTKNYLKEEKTSRVEIVLNSEAVSLFKQPTHDFLEDLIELYYLGVEILVCRNSLMSLNITESTLPKEVTVVPAGIFEIVAKQADGFAYVKP</sequence>
<name>A0A4S3B4G4_9ENTE</name>
<dbReference type="Proteomes" id="UP000310506">
    <property type="component" value="Unassembled WGS sequence"/>
</dbReference>
<protein>
    <submittedName>
        <fullName evidence="1">Uncharacterized protein</fullName>
    </submittedName>
</protein>
<gene>
    <name evidence="1" type="ORF">ESZ54_03545</name>
</gene>